<feature type="region of interest" description="Disordered" evidence="1">
    <location>
        <begin position="132"/>
        <end position="166"/>
    </location>
</feature>
<name>A0ABN9ZK08_PIPNA</name>
<protein>
    <recommendedName>
        <fullName evidence="6">Secreted and transmembrane protein 1</fullName>
    </recommendedName>
</protein>
<accession>A0ABN9ZK08</accession>
<evidence type="ECO:0000313" key="5">
    <source>
        <dbReference type="Proteomes" id="UP001314169"/>
    </source>
</evidence>
<keyword evidence="2" id="KW-0812">Transmembrane</keyword>
<keyword evidence="5" id="KW-1185">Reference proteome</keyword>
<gene>
    <name evidence="4" type="ORF">MPIPNATIZW_LOCUS6954</name>
</gene>
<dbReference type="EMBL" id="OY882873">
    <property type="protein sequence ID" value="CAK6438648.1"/>
    <property type="molecule type" value="Genomic_DNA"/>
</dbReference>
<evidence type="ECO:0000256" key="2">
    <source>
        <dbReference type="SAM" id="Phobius"/>
    </source>
</evidence>
<keyword evidence="3" id="KW-0732">Signal</keyword>
<keyword evidence="2" id="KW-0472">Membrane</keyword>
<evidence type="ECO:0000256" key="1">
    <source>
        <dbReference type="SAM" id="MobiDB-lite"/>
    </source>
</evidence>
<feature type="signal peptide" evidence="3">
    <location>
        <begin position="1"/>
        <end position="17"/>
    </location>
</feature>
<organism evidence="4 5">
    <name type="scientific">Pipistrellus nathusii</name>
    <name type="common">Nathusius' pipistrelle</name>
    <dbReference type="NCBI Taxonomy" id="59473"/>
    <lineage>
        <taxon>Eukaryota</taxon>
        <taxon>Metazoa</taxon>
        <taxon>Chordata</taxon>
        <taxon>Craniata</taxon>
        <taxon>Vertebrata</taxon>
        <taxon>Euteleostomi</taxon>
        <taxon>Mammalia</taxon>
        <taxon>Eutheria</taxon>
        <taxon>Laurasiatheria</taxon>
        <taxon>Chiroptera</taxon>
        <taxon>Yangochiroptera</taxon>
        <taxon>Vespertilionidae</taxon>
        <taxon>Pipistrellus</taxon>
    </lineage>
</organism>
<dbReference type="PANTHER" id="PTHR15123:SF5">
    <property type="entry name" value="SECRETED AND TRANSMEMBRANE PROTEIN 1"/>
    <property type="match status" value="1"/>
</dbReference>
<proteinExistence type="predicted"/>
<evidence type="ECO:0000313" key="4">
    <source>
        <dbReference type="EMBL" id="CAK6438648.1"/>
    </source>
</evidence>
<evidence type="ECO:0008006" key="6">
    <source>
        <dbReference type="Google" id="ProtNLM"/>
    </source>
</evidence>
<dbReference type="InterPro" id="IPR033231">
    <property type="entry name" value="SECTM1"/>
</dbReference>
<feature type="chain" id="PRO_5047047072" description="Secreted and transmembrane protein 1" evidence="3">
    <location>
        <begin position="18"/>
        <end position="209"/>
    </location>
</feature>
<keyword evidence="2" id="KW-1133">Transmembrane helix</keyword>
<sequence>MLLWALLLTLLSQGAGAQTWDDPRECPPTAWDHPACTEGAVLVTSGAPAEMTCNISNAFFKVRVCLRAPGRKACRPVFAQAAPGCSSRGGWRLCVEGGSARMVTEEAQGSQAGEYQWTLMGCQKDQSFTYLNVSEPPEQPSTPPWGTQDLPSAQDPLPAQDLHSAQDPPPGRLHVVLILVPMLLLLCILALGGQCWHGNRARPVPVQFE</sequence>
<feature type="transmembrane region" description="Helical" evidence="2">
    <location>
        <begin position="173"/>
        <end position="192"/>
    </location>
</feature>
<evidence type="ECO:0000256" key="3">
    <source>
        <dbReference type="SAM" id="SignalP"/>
    </source>
</evidence>
<reference evidence="4" key="1">
    <citation type="submission" date="2023-12" db="EMBL/GenBank/DDBJ databases">
        <authorList>
            <person name="Brown T."/>
        </authorList>
    </citation>
    <scope>NUCLEOTIDE SEQUENCE</scope>
</reference>
<dbReference type="PANTHER" id="PTHR15123">
    <property type="entry name" value="SECRETED AND TRANSMEMBRANE PROTEIN 1"/>
    <property type="match status" value="1"/>
</dbReference>
<dbReference type="Proteomes" id="UP001314169">
    <property type="component" value="Chromosome 16"/>
</dbReference>